<dbReference type="GO" id="GO:0008168">
    <property type="term" value="F:methyltransferase activity"/>
    <property type="evidence" value="ECO:0007669"/>
    <property type="project" value="UniProtKB-KW"/>
</dbReference>
<dbReference type="InterPro" id="IPR029063">
    <property type="entry name" value="SAM-dependent_MTases_sf"/>
</dbReference>
<evidence type="ECO:0000313" key="4">
    <source>
        <dbReference type="Proteomes" id="UP000199534"/>
    </source>
</evidence>
<reference evidence="3 4" key="1">
    <citation type="submission" date="2016-10" db="EMBL/GenBank/DDBJ databases">
        <authorList>
            <person name="de Groot N.N."/>
        </authorList>
    </citation>
    <scope>NUCLEOTIDE SEQUENCE [LARGE SCALE GENOMIC DNA]</scope>
    <source>
        <strain evidence="3 4">DSM 21019</strain>
    </source>
</reference>
<dbReference type="InterPro" id="IPR002052">
    <property type="entry name" value="DNA_methylase_N6_adenine_CS"/>
</dbReference>
<name>A0A1I6H3N6_9FLAO</name>
<proteinExistence type="predicted"/>
<protein>
    <submittedName>
        <fullName evidence="3">16S rRNA (Guanine(966)-N(2))-methyltransferase RsmD</fullName>
    </submittedName>
</protein>
<dbReference type="CDD" id="cd02440">
    <property type="entry name" value="AdoMet_MTases"/>
    <property type="match status" value="1"/>
</dbReference>
<keyword evidence="4" id="KW-1185">Reference proteome</keyword>
<evidence type="ECO:0000256" key="1">
    <source>
        <dbReference type="ARBA" id="ARBA00022603"/>
    </source>
</evidence>
<keyword evidence="1 3" id="KW-0489">Methyltransferase</keyword>
<dbReference type="PIRSF" id="PIRSF004553">
    <property type="entry name" value="CHP00095"/>
    <property type="match status" value="1"/>
</dbReference>
<dbReference type="EMBL" id="FOYQ01000002">
    <property type="protein sequence ID" value="SFR49042.1"/>
    <property type="molecule type" value="Genomic_DNA"/>
</dbReference>
<dbReference type="STRING" id="400055.SAMN04490243_2203"/>
<dbReference type="PANTHER" id="PTHR43542">
    <property type="entry name" value="METHYLTRANSFERASE"/>
    <property type="match status" value="1"/>
</dbReference>
<dbReference type="InterPro" id="IPR004398">
    <property type="entry name" value="RNA_MeTrfase_RsmD"/>
</dbReference>
<dbReference type="GO" id="GO:0003676">
    <property type="term" value="F:nucleic acid binding"/>
    <property type="evidence" value="ECO:0007669"/>
    <property type="project" value="InterPro"/>
</dbReference>
<dbReference type="Proteomes" id="UP000199534">
    <property type="component" value="Unassembled WGS sequence"/>
</dbReference>
<dbReference type="Pfam" id="PF03602">
    <property type="entry name" value="Cons_hypoth95"/>
    <property type="match status" value="1"/>
</dbReference>
<dbReference type="Gene3D" id="3.40.50.150">
    <property type="entry name" value="Vaccinia Virus protein VP39"/>
    <property type="match status" value="1"/>
</dbReference>
<sequence length="173" mass="19153">MIRIISGIHKGRRIAAPKNLPVRPTTDRAKEALFNILSNELDFSAIRVLDLYAGTGNISYEFASRGCSDITAVDAHPACVAFIKKTASALDMPIVALRAKAESFRQRSRAHYDLVFADPPYNITPESLEELVAAAGEQCLVVIEHTKEVNLEHLNGFREVRRYGGSAFSFFDL</sequence>
<dbReference type="PANTHER" id="PTHR43542:SF1">
    <property type="entry name" value="METHYLTRANSFERASE"/>
    <property type="match status" value="1"/>
</dbReference>
<dbReference type="AlphaFoldDB" id="A0A1I6H3N6"/>
<accession>A0A1I6H3N6</accession>
<evidence type="ECO:0000256" key="2">
    <source>
        <dbReference type="ARBA" id="ARBA00022679"/>
    </source>
</evidence>
<dbReference type="PROSITE" id="PS00092">
    <property type="entry name" value="N6_MTASE"/>
    <property type="match status" value="1"/>
</dbReference>
<keyword evidence="2 3" id="KW-0808">Transferase</keyword>
<dbReference type="SUPFAM" id="SSF53335">
    <property type="entry name" value="S-adenosyl-L-methionine-dependent methyltransferases"/>
    <property type="match status" value="1"/>
</dbReference>
<organism evidence="3 4">
    <name type="scientific">Robiginitalea myxolifaciens</name>
    <dbReference type="NCBI Taxonomy" id="400055"/>
    <lineage>
        <taxon>Bacteria</taxon>
        <taxon>Pseudomonadati</taxon>
        <taxon>Bacteroidota</taxon>
        <taxon>Flavobacteriia</taxon>
        <taxon>Flavobacteriales</taxon>
        <taxon>Flavobacteriaceae</taxon>
        <taxon>Robiginitalea</taxon>
    </lineage>
</organism>
<evidence type="ECO:0000313" key="3">
    <source>
        <dbReference type="EMBL" id="SFR49042.1"/>
    </source>
</evidence>
<dbReference type="GO" id="GO:0031167">
    <property type="term" value="P:rRNA methylation"/>
    <property type="evidence" value="ECO:0007669"/>
    <property type="project" value="InterPro"/>
</dbReference>
<gene>
    <name evidence="3" type="ORF">SAMN04490243_2203</name>
</gene>